<dbReference type="InterPro" id="IPR035979">
    <property type="entry name" value="RBD_domain_sf"/>
</dbReference>
<organism evidence="5">
    <name type="scientific">Micromonas pusilla (strain CCMP1545)</name>
    <name type="common">Picoplanktonic green alga</name>
    <dbReference type="NCBI Taxonomy" id="564608"/>
    <lineage>
        <taxon>Eukaryota</taxon>
        <taxon>Viridiplantae</taxon>
        <taxon>Chlorophyta</taxon>
        <taxon>Mamiellophyceae</taxon>
        <taxon>Mamiellales</taxon>
        <taxon>Mamiellaceae</taxon>
        <taxon>Micromonas</taxon>
    </lineage>
</organism>
<dbReference type="SMART" id="SM00360">
    <property type="entry name" value="RRM"/>
    <property type="match status" value="3"/>
</dbReference>
<dbReference type="Proteomes" id="UP000001876">
    <property type="component" value="Unassembled WGS sequence"/>
</dbReference>
<dbReference type="eggNOG" id="KOG0117">
    <property type="taxonomic scope" value="Eukaryota"/>
</dbReference>
<dbReference type="SUPFAM" id="SSF54928">
    <property type="entry name" value="RNA-binding domain, RBD"/>
    <property type="match status" value="2"/>
</dbReference>
<dbReference type="InterPro" id="IPR000504">
    <property type="entry name" value="RRM_dom"/>
</dbReference>
<feature type="non-terminal residue" evidence="4">
    <location>
        <position position="1"/>
    </location>
</feature>
<dbReference type="CDD" id="cd00590">
    <property type="entry name" value="RRM_SF"/>
    <property type="match status" value="2"/>
</dbReference>
<feature type="domain" description="RRM" evidence="3">
    <location>
        <begin position="189"/>
        <end position="287"/>
    </location>
</feature>
<dbReference type="InterPro" id="IPR012677">
    <property type="entry name" value="Nucleotide-bd_a/b_plait_sf"/>
</dbReference>
<keyword evidence="5" id="KW-1185">Reference proteome</keyword>
<keyword evidence="1 2" id="KW-0694">RNA-binding</keyword>
<feature type="non-terminal residue" evidence="4">
    <location>
        <position position="291"/>
    </location>
</feature>
<evidence type="ECO:0000256" key="2">
    <source>
        <dbReference type="PROSITE-ProRule" id="PRU00176"/>
    </source>
</evidence>
<dbReference type="GeneID" id="9680848"/>
<dbReference type="AlphaFoldDB" id="C1MH24"/>
<feature type="domain" description="RRM" evidence="3">
    <location>
        <begin position="95"/>
        <end position="179"/>
    </location>
</feature>
<reference evidence="4 5" key="1">
    <citation type="journal article" date="2009" name="Science">
        <title>Green evolution and dynamic adaptations revealed by genomes of the marine picoeukaryotes Micromonas.</title>
        <authorList>
            <person name="Worden A.Z."/>
            <person name="Lee J.H."/>
            <person name="Mock T."/>
            <person name="Rouze P."/>
            <person name="Simmons M.P."/>
            <person name="Aerts A.L."/>
            <person name="Allen A.E."/>
            <person name="Cuvelier M.L."/>
            <person name="Derelle E."/>
            <person name="Everett M.V."/>
            <person name="Foulon E."/>
            <person name="Grimwood J."/>
            <person name="Gundlach H."/>
            <person name="Henrissat B."/>
            <person name="Napoli C."/>
            <person name="McDonald S.M."/>
            <person name="Parker M.S."/>
            <person name="Rombauts S."/>
            <person name="Salamov A."/>
            <person name="Von Dassow P."/>
            <person name="Badger J.H."/>
            <person name="Coutinho P.M."/>
            <person name="Demir E."/>
            <person name="Dubchak I."/>
            <person name="Gentemann C."/>
            <person name="Eikrem W."/>
            <person name="Gready J.E."/>
            <person name="John U."/>
            <person name="Lanier W."/>
            <person name="Lindquist E.A."/>
            <person name="Lucas S."/>
            <person name="Mayer K.F."/>
            <person name="Moreau H."/>
            <person name="Not F."/>
            <person name="Otillar R."/>
            <person name="Panaud O."/>
            <person name="Pangilinan J."/>
            <person name="Paulsen I."/>
            <person name="Piegu B."/>
            <person name="Poliakov A."/>
            <person name="Robbens S."/>
            <person name="Schmutz J."/>
            <person name="Toulza E."/>
            <person name="Wyss T."/>
            <person name="Zelensky A."/>
            <person name="Zhou K."/>
            <person name="Armbrust E.V."/>
            <person name="Bhattacharya D."/>
            <person name="Goodenough U.W."/>
            <person name="Van de Peer Y."/>
            <person name="Grigoriev I.V."/>
        </authorList>
    </citation>
    <scope>NUCLEOTIDE SEQUENCE [LARGE SCALE GENOMIC DNA]</scope>
    <source>
        <strain evidence="4 5">CCMP1545</strain>
    </source>
</reference>
<proteinExistence type="predicted"/>
<accession>C1MH24</accession>
<dbReference type="Gene3D" id="3.30.70.330">
    <property type="match status" value="3"/>
</dbReference>
<evidence type="ECO:0000313" key="5">
    <source>
        <dbReference type="Proteomes" id="UP000001876"/>
    </source>
</evidence>
<feature type="domain" description="RRM" evidence="3">
    <location>
        <begin position="11"/>
        <end position="93"/>
    </location>
</feature>
<dbReference type="EMBL" id="GG663735">
    <property type="protein sequence ID" value="EEH60671.1"/>
    <property type="molecule type" value="Genomic_DNA"/>
</dbReference>
<evidence type="ECO:0000256" key="1">
    <source>
        <dbReference type="ARBA" id="ARBA00022884"/>
    </source>
</evidence>
<evidence type="ECO:0000259" key="3">
    <source>
        <dbReference type="PROSITE" id="PS50102"/>
    </source>
</evidence>
<protein>
    <submittedName>
        <fullName evidence="4">Predicted protein</fullName>
    </submittedName>
</protein>
<name>C1MH24_MICPC</name>
<dbReference type="RefSeq" id="XP_003055419.1">
    <property type="nucleotide sequence ID" value="XM_003055373.1"/>
</dbReference>
<dbReference type="KEGG" id="mpp:MICPUCDRAFT_3515"/>
<dbReference type="GO" id="GO:0003723">
    <property type="term" value="F:RNA binding"/>
    <property type="evidence" value="ECO:0007669"/>
    <property type="project" value="UniProtKB-UniRule"/>
</dbReference>
<dbReference type="STRING" id="564608.C1MH24"/>
<dbReference type="OrthoDB" id="3800936at2759"/>
<dbReference type="OMA" id="CAERAMK"/>
<dbReference type="Pfam" id="PF00076">
    <property type="entry name" value="RRM_1"/>
    <property type="match status" value="2"/>
</dbReference>
<dbReference type="PANTHER" id="PTHR21245">
    <property type="entry name" value="HETEROGENEOUS NUCLEAR RIBONUCLEOPROTEIN"/>
    <property type="match status" value="1"/>
</dbReference>
<dbReference type="PROSITE" id="PS50102">
    <property type="entry name" value="RRM"/>
    <property type="match status" value="3"/>
</dbReference>
<gene>
    <name evidence="4" type="ORF">MICPUCDRAFT_3515</name>
</gene>
<sequence>DDLLKKPAHSCELFLGGIPKSASEADVRAFCDDGAEGVASPSSVQLVIDTATGQNRGYAFVAYPSREDAAAAAEKLNEKAIEDKKIRVSVKQTKHRVFIGNVDRMKTRAEVIQGLRDAGCGGVEKLEMPKNRNPAYPSQTKGFGFADFYNASCAERAMKILSESRLFLGRPVTARWADPKLPDPSTTVKSVYVGNLPPSLVADEGGEEKLKALFGKYGDVETVFVYKPRPGDASASAKRNFAFVHYASRESALAAAEAGKRSDDADATPSAPIEIDGCALDVTMAKPMKDQ</sequence>
<evidence type="ECO:0000313" key="4">
    <source>
        <dbReference type="EMBL" id="EEH60671.1"/>
    </source>
</evidence>